<dbReference type="InterPro" id="IPR036291">
    <property type="entry name" value="NAD(P)-bd_dom_sf"/>
</dbReference>
<dbReference type="SUPFAM" id="SSF51735">
    <property type="entry name" value="NAD(P)-binding Rossmann-fold domains"/>
    <property type="match status" value="1"/>
</dbReference>
<proteinExistence type="predicted"/>
<accession>A0A0N9I212</accession>
<sequence length="168" mass="18092">MIKTVHAEIEAQAEASGIPTVRVRSTIFMANDLAWLPAIRRGIPVPLAYPDASMPAVAEQDIAAVAATCLNQQVDRDTYELTGPQSLTQLERLEALTKHATGTRASWTDITGNAERDGLPNMPGPPGEYLLMNLARSSRTPVPPTGDVREVLGRAAVDYRTWVTGATV</sequence>
<dbReference type="OrthoDB" id="3207931at2"/>
<name>A0A0N9I212_9PSEU</name>
<evidence type="ECO:0000313" key="2">
    <source>
        <dbReference type="Proteomes" id="UP000063699"/>
    </source>
</evidence>
<protein>
    <recommendedName>
        <fullName evidence="3">NmrA-like domain-containing protein</fullName>
    </recommendedName>
</protein>
<dbReference type="EMBL" id="CP012752">
    <property type="protein sequence ID" value="ALG08230.1"/>
    <property type="molecule type" value="Genomic_DNA"/>
</dbReference>
<organism evidence="1 2">
    <name type="scientific">Kibdelosporangium phytohabitans</name>
    <dbReference type="NCBI Taxonomy" id="860235"/>
    <lineage>
        <taxon>Bacteria</taxon>
        <taxon>Bacillati</taxon>
        <taxon>Actinomycetota</taxon>
        <taxon>Actinomycetes</taxon>
        <taxon>Pseudonocardiales</taxon>
        <taxon>Pseudonocardiaceae</taxon>
        <taxon>Kibdelosporangium</taxon>
    </lineage>
</organism>
<evidence type="ECO:0008006" key="3">
    <source>
        <dbReference type="Google" id="ProtNLM"/>
    </source>
</evidence>
<gene>
    <name evidence="1" type="ORF">AOZ06_16100</name>
</gene>
<reference evidence="1 2" key="1">
    <citation type="submission" date="2015-07" db="EMBL/GenBank/DDBJ databases">
        <title>Genome sequencing of Kibdelosporangium phytohabitans.</title>
        <authorList>
            <person name="Qin S."/>
            <person name="Xing K."/>
        </authorList>
    </citation>
    <scope>NUCLEOTIDE SEQUENCE [LARGE SCALE GENOMIC DNA]</scope>
    <source>
        <strain evidence="1 2">KLBMP1111</strain>
    </source>
</reference>
<evidence type="ECO:0000313" key="1">
    <source>
        <dbReference type="EMBL" id="ALG08230.1"/>
    </source>
</evidence>
<dbReference type="Gene3D" id="3.40.50.720">
    <property type="entry name" value="NAD(P)-binding Rossmann-like Domain"/>
    <property type="match status" value="1"/>
</dbReference>
<dbReference type="AlphaFoldDB" id="A0A0N9I212"/>
<dbReference type="Proteomes" id="UP000063699">
    <property type="component" value="Chromosome"/>
</dbReference>
<keyword evidence="2" id="KW-1185">Reference proteome</keyword>
<dbReference type="STRING" id="860235.AOZ06_16100"/>
<dbReference type="KEGG" id="kphy:AOZ06_16100"/>
<dbReference type="RefSeq" id="WP_054290137.1">
    <property type="nucleotide sequence ID" value="NZ_CP012752.1"/>
</dbReference>
<dbReference type="Gene3D" id="3.90.25.10">
    <property type="entry name" value="UDP-galactose 4-epimerase, domain 1"/>
    <property type="match status" value="1"/>
</dbReference>